<dbReference type="PIRSF" id="PIRSF037489">
    <property type="entry name" value="UCP037489_NIF3_YqfO"/>
    <property type="match status" value="1"/>
</dbReference>
<sequence>MRTVTEVAAWLEGFAPSRLAESWDNVGLLWGDPDAPVERVMTCLTVTAESADEAVREGVGLIVSHHPILFRETKRIRADLPATAPLWKLARAGVAVASPHTAFDSATDGVNAGLCRRLGLVDVEPLRPIAGASAYKVVVFTPESDRDAVLAGAFGAGAGRIGDYSECSFAIPGRGTFLGGESTDPTVGVKGRRETVEELRIEMVCPAARLASVLAAIRARHSYEEPAIDVYPLESPPSSLGAGRIGGLEGPRPLGEFARAASEALGGATLHVAGDLGMPVERVAVACGAGDDFLVDAARLGAQVLLTGEARFHRVLEARSIGVGLVVAGHYATERPGVEDLAERIARAFPDLHVWPSRDESDPLAIVAEPPRP</sequence>
<dbReference type="Gene3D" id="3.30.70.120">
    <property type="match status" value="1"/>
</dbReference>
<dbReference type="RefSeq" id="WP_277859086.1">
    <property type="nucleotide sequence ID" value="NZ_JARRAG010000001.1"/>
</dbReference>
<dbReference type="InterPro" id="IPR015867">
    <property type="entry name" value="N-reg_PII/ATP_PRibTrfase_C"/>
</dbReference>
<dbReference type="Proteomes" id="UP001216907">
    <property type="component" value="Unassembled WGS sequence"/>
</dbReference>
<comment type="caution">
    <text evidence="4">The sequence shown here is derived from an EMBL/GenBank/DDBJ whole genome shotgun (WGS) entry which is preliminary data.</text>
</comment>
<proteinExistence type="inferred from homology"/>
<dbReference type="PANTHER" id="PTHR13799">
    <property type="entry name" value="NGG1 INTERACTING FACTOR 3"/>
    <property type="match status" value="1"/>
</dbReference>
<dbReference type="Pfam" id="PF01784">
    <property type="entry name" value="DUF34_NIF3"/>
    <property type="match status" value="1"/>
</dbReference>
<dbReference type="NCBIfam" id="TIGR00486">
    <property type="entry name" value="YbgI_SA1388"/>
    <property type="match status" value="1"/>
</dbReference>
<organism evidence="4 5">
    <name type="scientific">Paludisphaera mucosa</name>
    <dbReference type="NCBI Taxonomy" id="3030827"/>
    <lineage>
        <taxon>Bacteria</taxon>
        <taxon>Pseudomonadati</taxon>
        <taxon>Planctomycetota</taxon>
        <taxon>Planctomycetia</taxon>
        <taxon>Isosphaerales</taxon>
        <taxon>Isosphaeraceae</taxon>
        <taxon>Paludisphaera</taxon>
    </lineage>
</organism>
<evidence type="ECO:0000256" key="3">
    <source>
        <dbReference type="PIRNR" id="PIRNR037489"/>
    </source>
</evidence>
<dbReference type="InterPro" id="IPR036069">
    <property type="entry name" value="DUF34/NIF3_sf"/>
</dbReference>
<keyword evidence="2 3" id="KW-0479">Metal-binding</keyword>
<protein>
    <recommendedName>
        <fullName evidence="3">GTP cyclohydrolase 1 type 2 homolog</fullName>
    </recommendedName>
</protein>
<accession>A0ABT6F567</accession>
<dbReference type="InterPro" id="IPR002678">
    <property type="entry name" value="DUF34/NIF3"/>
</dbReference>
<evidence type="ECO:0000313" key="4">
    <source>
        <dbReference type="EMBL" id="MDG3002722.1"/>
    </source>
</evidence>
<keyword evidence="5" id="KW-1185">Reference proteome</keyword>
<dbReference type="SUPFAM" id="SSF102705">
    <property type="entry name" value="NIF3 (NGG1p interacting factor 3)-like"/>
    <property type="match status" value="1"/>
</dbReference>
<reference evidence="4 5" key="1">
    <citation type="submission" date="2023-03" db="EMBL/GenBank/DDBJ databases">
        <title>Paludisphaera mucosa sp. nov. a novel planctomycete from northern fen.</title>
        <authorList>
            <person name="Ivanova A."/>
        </authorList>
    </citation>
    <scope>NUCLEOTIDE SEQUENCE [LARGE SCALE GENOMIC DNA]</scope>
    <source>
        <strain evidence="4 5">Pla2</strain>
    </source>
</reference>
<evidence type="ECO:0000256" key="1">
    <source>
        <dbReference type="ARBA" id="ARBA00006964"/>
    </source>
</evidence>
<comment type="similarity">
    <text evidence="1 3">Belongs to the GTP cyclohydrolase I type 2/NIF3 family.</text>
</comment>
<dbReference type="Gene3D" id="3.40.1390.30">
    <property type="entry name" value="NIF3 (NGG1p interacting factor 3)-like"/>
    <property type="match status" value="2"/>
</dbReference>
<evidence type="ECO:0000256" key="2">
    <source>
        <dbReference type="ARBA" id="ARBA00022723"/>
    </source>
</evidence>
<dbReference type="EMBL" id="JARRAG010000001">
    <property type="protein sequence ID" value="MDG3002722.1"/>
    <property type="molecule type" value="Genomic_DNA"/>
</dbReference>
<dbReference type="InterPro" id="IPR017221">
    <property type="entry name" value="DUF34/NIF3_bac"/>
</dbReference>
<evidence type="ECO:0000313" key="5">
    <source>
        <dbReference type="Proteomes" id="UP001216907"/>
    </source>
</evidence>
<dbReference type="PANTHER" id="PTHR13799:SF14">
    <property type="entry name" value="GTP CYCLOHYDROLASE 1 TYPE 2 HOMOLOG"/>
    <property type="match status" value="1"/>
</dbReference>
<gene>
    <name evidence="4" type="ORF">PZE19_02885</name>
</gene>
<name>A0ABT6F567_9BACT</name>